<evidence type="ECO:0000313" key="1">
    <source>
        <dbReference type="EMBL" id="EGV28305.1"/>
    </source>
</evidence>
<dbReference type="Proteomes" id="UP000005141">
    <property type="component" value="Unassembled WGS sequence"/>
</dbReference>
<keyword evidence="2" id="KW-1185">Reference proteome</keyword>
<name>G1W8G0_9BACT</name>
<gene>
    <name evidence="1" type="ORF">HMPREF9431_00111</name>
</gene>
<organism evidence="1 2">
    <name type="scientific">Segatella oulorum F0390</name>
    <dbReference type="NCBI Taxonomy" id="702438"/>
    <lineage>
        <taxon>Bacteria</taxon>
        <taxon>Pseudomonadati</taxon>
        <taxon>Bacteroidota</taxon>
        <taxon>Bacteroidia</taxon>
        <taxon>Bacteroidales</taxon>
        <taxon>Prevotellaceae</taxon>
        <taxon>Segatella</taxon>
    </lineage>
</organism>
<protein>
    <submittedName>
        <fullName evidence="1">Uncharacterized protein</fullName>
    </submittedName>
</protein>
<proteinExistence type="predicted"/>
<evidence type="ECO:0000313" key="2">
    <source>
        <dbReference type="Proteomes" id="UP000005141"/>
    </source>
</evidence>
<accession>G1W8G0</accession>
<sequence length="314" mass="34850">MPSVLYFLKSIFVWGNHSRIIHSPHVVRMCDEKKYNPQGGSLLACIVTQGRLRCTCQPCAIESITPMGYGHTACGWRKLSNVQCDEVMAHRVVWWGLVGAVGFVGVDCVQTVFRLCGNAWKNMMEIGRGGACVPARVAPQGRIHRSFPVHNACIFVMETPLRGRLGGHIGTTPTVSFGRIARGRLVSFGWIVRKWLFCLCGIAWKNMMEMGRGGACVPARVALQGRIHRSIPRVQCVYFLYGNIAARTFGRAHRRRPYGFVWMEWAGAGLIVHQGSDVLAVHHAFKVAIDVHVEHIDGQVVFLAHGGSGEVHHF</sequence>
<reference evidence="1 2" key="1">
    <citation type="submission" date="2011-07" db="EMBL/GenBank/DDBJ databases">
        <title>The Genome Sequence of Prevotella oulorum F0390.</title>
        <authorList>
            <consortium name="The Broad Institute Genome Sequencing Platform"/>
            <consortium name="The Broad Institute Genome Sequencing Center for Infectious Disease"/>
            <person name="Earl A."/>
            <person name="Ward D."/>
            <person name="Feldgarden M."/>
            <person name="Gevers D."/>
            <person name="Izard J."/>
            <person name="Ganesan A."/>
            <person name="Baranova O.V."/>
            <person name="Blanton J.M."/>
            <person name="Tanner A.C."/>
            <person name="Dewhirst F.E."/>
            <person name="Young S.K."/>
            <person name="Zeng Q."/>
            <person name="Gargeya S."/>
            <person name="Fitzgerald M."/>
            <person name="Haas B."/>
            <person name="Abouelleil A."/>
            <person name="Alvarado L."/>
            <person name="Arachchi H.M."/>
            <person name="Berlin A."/>
            <person name="Brown A."/>
            <person name="Chapman S.B."/>
            <person name="Chen Z."/>
            <person name="Dunbar C."/>
            <person name="Freedman E."/>
            <person name="Gearin G."/>
            <person name="Gellesch M."/>
            <person name="Goldberg J."/>
            <person name="Griggs A."/>
            <person name="Gujja S."/>
            <person name="Heiman D."/>
            <person name="Howarth C."/>
            <person name="Larson L."/>
            <person name="Lui A."/>
            <person name="MacDonald P.J.P."/>
            <person name="Mehta T."/>
            <person name="Montmayeur A."/>
            <person name="Murphy C."/>
            <person name="Neiman D."/>
            <person name="Pearson M."/>
            <person name="Priest M."/>
            <person name="Roberts A."/>
            <person name="Saif S."/>
            <person name="Shea T."/>
            <person name="Shenoy N."/>
            <person name="Sisk P."/>
            <person name="Stolte C."/>
            <person name="Sykes S."/>
            <person name="Wortman J."/>
            <person name="Nusbaum C."/>
            <person name="Birren B."/>
        </authorList>
    </citation>
    <scope>NUCLEOTIDE SEQUENCE [LARGE SCALE GENOMIC DNA]</scope>
    <source>
        <strain evidence="1 2">F0390</strain>
    </source>
</reference>
<dbReference type="AlphaFoldDB" id="G1W8G0"/>
<dbReference type="HOGENOM" id="CLU_885241_0_0_10"/>
<comment type="caution">
    <text evidence="1">The sequence shown here is derived from an EMBL/GenBank/DDBJ whole genome shotgun (WGS) entry which is preliminary data.</text>
</comment>
<dbReference type="EMBL" id="ADGI01000009">
    <property type="protein sequence ID" value="EGV28305.1"/>
    <property type="molecule type" value="Genomic_DNA"/>
</dbReference>